<keyword evidence="4" id="KW-0175">Coiled coil</keyword>
<dbReference type="InterPro" id="IPR018060">
    <property type="entry name" value="HTH_AraC"/>
</dbReference>
<evidence type="ECO:0000256" key="2">
    <source>
        <dbReference type="ARBA" id="ARBA00023125"/>
    </source>
</evidence>
<dbReference type="PROSITE" id="PS01124">
    <property type="entry name" value="HTH_ARAC_FAMILY_2"/>
    <property type="match status" value="1"/>
</dbReference>
<keyword evidence="2 6" id="KW-0238">DNA-binding</keyword>
<dbReference type="InterPro" id="IPR009057">
    <property type="entry name" value="Homeodomain-like_sf"/>
</dbReference>
<evidence type="ECO:0000256" key="1">
    <source>
        <dbReference type="ARBA" id="ARBA00023015"/>
    </source>
</evidence>
<dbReference type="SUPFAM" id="SSF46689">
    <property type="entry name" value="Homeodomain-like"/>
    <property type="match status" value="2"/>
</dbReference>
<keyword evidence="1" id="KW-0805">Transcription regulation</keyword>
<evidence type="ECO:0000256" key="3">
    <source>
        <dbReference type="ARBA" id="ARBA00023163"/>
    </source>
</evidence>
<name>A0AAJ6NU24_9CYAN</name>
<dbReference type="Pfam" id="PF12833">
    <property type="entry name" value="HTH_18"/>
    <property type="match status" value="1"/>
</dbReference>
<feature type="domain" description="HTH araC/xylS-type" evidence="5">
    <location>
        <begin position="161"/>
        <end position="259"/>
    </location>
</feature>
<evidence type="ECO:0000259" key="5">
    <source>
        <dbReference type="PROSITE" id="PS01124"/>
    </source>
</evidence>
<dbReference type="SUPFAM" id="SSF52172">
    <property type="entry name" value="CheY-like"/>
    <property type="match status" value="1"/>
</dbReference>
<accession>A0AAJ6NU24</accession>
<dbReference type="PANTHER" id="PTHR43280:SF2">
    <property type="entry name" value="HTH-TYPE TRANSCRIPTIONAL REGULATOR EXSA"/>
    <property type="match status" value="1"/>
</dbReference>
<dbReference type="GO" id="GO:0043565">
    <property type="term" value="F:sequence-specific DNA binding"/>
    <property type="evidence" value="ECO:0007669"/>
    <property type="project" value="InterPro"/>
</dbReference>
<dbReference type="Gene3D" id="1.10.10.60">
    <property type="entry name" value="Homeodomain-like"/>
    <property type="match status" value="2"/>
</dbReference>
<feature type="coiled-coil region" evidence="4">
    <location>
        <begin position="14"/>
        <end position="41"/>
    </location>
</feature>
<proteinExistence type="predicted"/>
<dbReference type="GO" id="GO:0003700">
    <property type="term" value="F:DNA-binding transcription factor activity"/>
    <property type="evidence" value="ECO:0007669"/>
    <property type="project" value="InterPro"/>
</dbReference>
<keyword evidence="3" id="KW-0804">Transcription</keyword>
<sequence length="267" mass="30222">MVLSNQISDRQQTLFALQRTNAALESKMQELLAKLNESDQQLCREKTLHQRTQTELKKSLSLLQAALDATADGVISISFFTAKNTKTEVCSGMQVEEDDYLSKPSTVEELLRAIAARLEEKQITQKQPYDPKTQQILELQDTETAKSIDSQSLLPSNPHLREVFDFIEANYHQPMGLTDVAQAVGYSAAYLTDLVRRQTGETVHQWIAKRRMAAACSLLLETNQSIEQIAEAVGYRYAGCFFRQFRISFGMTPQVWRKAQRIPSINS</sequence>
<evidence type="ECO:0000256" key="4">
    <source>
        <dbReference type="SAM" id="Coils"/>
    </source>
</evidence>
<evidence type="ECO:0000313" key="6">
    <source>
        <dbReference type="EMBL" id="WGV26499.1"/>
    </source>
</evidence>
<reference evidence="6 7" key="1">
    <citation type="journal article" date="2023" name="Limnol Oceanogr Lett">
        <title>Environmental adaptations by the intertidal Antarctic cyanobacterium Halotia branconii CENA392 as revealed using long-read genome sequencing.</title>
        <authorList>
            <person name="Dextro R.B."/>
            <person name="Delbaje E."/>
            <person name="Freitas P.N.N."/>
            <person name="Geraldes V."/>
            <person name="Pinto E."/>
            <person name="Long P.F."/>
            <person name="Fiore M.F."/>
        </authorList>
    </citation>
    <scope>NUCLEOTIDE SEQUENCE [LARGE SCALE GENOMIC DNA]</scope>
    <source>
        <strain evidence="6 7">CENA392</strain>
    </source>
</reference>
<protein>
    <submittedName>
        <fullName evidence="6">DNA-binding response regulator</fullName>
    </submittedName>
</protein>
<dbReference type="EMBL" id="CP124543">
    <property type="protein sequence ID" value="WGV26499.1"/>
    <property type="molecule type" value="Genomic_DNA"/>
</dbReference>
<dbReference type="SMART" id="SM00342">
    <property type="entry name" value="HTH_ARAC"/>
    <property type="match status" value="1"/>
</dbReference>
<dbReference type="Proteomes" id="UP001223520">
    <property type="component" value="Chromosome"/>
</dbReference>
<evidence type="ECO:0000313" key="7">
    <source>
        <dbReference type="Proteomes" id="UP001223520"/>
    </source>
</evidence>
<dbReference type="InterPro" id="IPR011006">
    <property type="entry name" value="CheY-like_superfamily"/>
</dbReference>
<dbReference type="AlphaFoldDB" id="A0AAJ6NU24"/>
<keyword evidence="7" id="KW-1185">Reference proteome</keyword>
<gene>
    <name evidence="6" type="ORF">QI031_03025</name>
</gene>
<organism evidence="6 7">
    <name type="scientific">Halotia branconii CENA392</name>
    <dbReference type="NCBI Taxonomy" id="1539056"/>
    <lineage>
        <taxon>Bacteria</taxon>
        <taxon>Bacillati</taxon>
        <taxon>Cyanobacteriota</taxon>
        <taxon>Cyanophyceae</taxon>
        <taxon>Nostocales</taxon>
        <taxon>Nodulariaceae</taxon>
        <taxon>Halotia</taxon>
    </lineage>
</organism>
<dbReference type="RefSeq" id="WP_281483749.1">
    <property type="nucleotide sequence ID" value="NZ_CP124543.1"/>
</dbReference>
<dbReference type="PANTHER" id="PTHR43280">
    <property type="entry name" value="ARAC-FAMILY TRANSCRIPTIONAL REGULATOR"/>
    <property type="match status" value="1"/>
</dbReference>
<dbReference type="KEGG" id="hbq:QI031_03025"/>